<dbReference type="EMBL" id="BSNS01000022">
    <property type="protein sequence ID" value="GLQ57138.1"/>
    <property type="molecule type" value="Genomic_DNA"/>
</dbReference>
<dbReference type="Pfam" id="PF03466">
    <property type="entry name" value="LysR_substrate"/>
    <property type="match status" value="1"/>
</dbReference>
<feature type="domain" description="HTH lysR-type" evidence="6">
    <location>
        <begin position="7"/>
        <end position="64"/>
    </location>
</feature>
<evidence type="ECO:0000256" key="1">
    <source>
        <dbReference type="ARBA" id="ARBA00009437"/>
    </source>
</evidence>
<dbReference type="InterPro" id="IPR036388">
    <property type="entry name" value="WH-like_DNA-bd_sf"/>
</dbReference>
<keyword evidence="3" id="KW-0238">DNA-binding</keyword>
<keyword evidence="8" id="KW-1185">Reference proteome</keyword>
<dbReference type="SUPFAM" id="SSF53850">
    <property type="entry name" value="Periplasmic binding protein-like II"/>
    <property type="match status" value="1"/>
</dbReference>
<keyword evidence="4" id="KW-0804">Transcription</keyword>
<dbReference type="Proteomes" id="UP001156691">
    <property type="component" value="Unassembled WGS sequence"/>
</dbReference>
<dbReference type="Gene3D" id="3.40.190.10">
    <property type="entry name" value="Periplasmic binding protein-like II"/>
    <property type="match status" value="2"/>
</dbReference>
<sequence length="316" mass="33350">MIPLSALPLNALRAVEAVGRLGTLAAAAEDLNISASAVSQHLQNAEGRIGMKLFERRPSGLVPTPAGIRLLPRLANGFREIVDGVAGLQASDSKVLTITMGPAFASAWLVSRLGRFSQAYPGIQLRLVATTDLIDLTRSDIDLAIRLGVGPWDGLACHRLIAQSIFPVAVPDLARQLQGPADLAKVPVIREDNSGPGWPEWFAAAGISNMPLVDGPVYSDPQLAFEAALAGQGVMLAWSLIAADALRDQRLVRPFAQALPTELGYWLVSTPDASRKSKVKAFRSWIEAELRLSDAGLQTESPADAPDATASAAGAG</sequence>
<evidence type="ECO:0000256" key="4">
    <source>
        <dbReference type="ARBA" id="ARBA00023163"/>
    </source>
</evidence>
<dbReference type="PANTHER" id="PTHR30537">
    <property type="entry name" value="HTH-TYPE TRANSCRIPTIONAL REGULATOR"/>
    <property type="match status" value="1"/>
</dbReference>
<comment type="similarity">
    <text evidence="1">Belongs to the LysR transcriptional regulatory family.</text>
</comment>
<dbReference type="Gene3D" id="1.10.10.10">
    <property type="entry name" value="Winged helix-like DNA-binding domain superfamily/Winged helix DNA-binding domain"/>
    <property type="match status" value="1"/>
</dbReference>
<dbReference type="PANTHER" id="PTHR30537:SF26">
    <property type="entry name" value="GLYCINE CLEAVAGE SYSTEM TRANSCRIPTIONAL ACTIVATOR"/>
    <property type="match status" value="1"/>
</dbReference>
<keyword evidence="2" id="KW-0805">Transcription regulation</keyword>
<evidence type="ECO:0000256" key="3">
    <source>
        <dbReference type="ARBA" id="ARBA00023125"/>
    </source>
</evidence>
<evidence type="ECO:0000259" key="6">
    <source>
        <dbReference type="PROSITE" id="PS50931"/>
    </source>
</evidence>
<dbReference type="InterPro" id="IPR036390">
    <property type="entry name" value="WH_DNA-bd_sf"/>
</dbReference>
<gene>
    <name evidence="7" type="ORF">GCM10010862_43970</name>
</gene>
<dbReference type="InterPro" id="IPR005119">
    <property type="entry name" value="LysR_subst-bd"/>
</dbReference>
<evidence type="ECO:0000256" key="2">
    <source>
        <dbReference type="ARBA" id="ARBA00023015"/>
    </source>
</evidence>
<dbReference type="PROSITE" id="PS50931">
    <property type="entry name" value="HTH_LYSR"/>
    <property type="match status" value="1"/>
</dbReference>
<dbReference type="InterPro" id="IPR058163">
    <property type="entry name" value="LysR-type_TF_proteobact-type"/>
</dbReference>
<organism evidence="7 8">
    <name type="scientific">Devosia nitrariae</name>
    <dbReference type="NCBI Taxonomy" id="2071872"/>
    <lineage>
        <taxon>Bacteria</taxon>
        <taxon>Pseudomonadati</taxon>
        <taxon>Pseudomonadota</taxon>
        <taxon>Alphaproteobacteria</taxon>
        <taxon>Hyphomicrobiales</taxon>
        <taxon>Devosiaceae</taxon>
        <taxon>Devosia</taxon>
    </lineage>
</organism>
<protein>
    <submittedName>
        <fullName evidence="7">LysR family transcriptional regulator</fullName>
    </submittedName>
</protein>
<reference evidence="8" key="1">
    <citation type="journal article" date="2019" name="Int. J. Syst. Evol. Microbiol.">
        <title>The Global Catalogue of Microorganisms (GCM) 10K type strain sequencing project: providing services to taxonomists for standard genome sequencing and annotation.</title>
        <authorList>
            <consortium name="The Broad Institute Genomics Platform"/>
            <consortium name="The Broad Institute Genome Sequencing Center for Infectious Disease"/>
            <person name="Wu L."/>
            <person name="Ma J."/>
        </authorList>
    </citation>
    <scope>NUCLEOTIDE SEQUENCE [LARGE SCALE GENOMIC DNA]</scope>
    <source>
        <strain evidence="8">NBRC 112416</strain>
    </source>
</reference>
<dbReference type="SUPFAM" id="SSF46785">
    <property type="entry name" value="Winged helix' DNA-binding domain"/>
    <property type="match status" value="1"/>
</dbReference>
<evidence type="ECO:0000313" key="8">
    <source>
        <dbReference type="Proteomes" id="UP001156691"/>
    </source>
</evidence>
<evidence type="ECO:0000313" key="7">
    <source>
        <dbReference type="EMBL" id="GLQ57138.1"/>
    </source>
</evidence>
<accession>A0ABQ5WB97</accession>
<feature type="region of interest" description="Disordered" evidence="5">
    <location>
        <begin position="296"/>
        <end position="316"/>
    </location>
</feature>
<name>A0ABQ5WB97_9HYPH</name>
<comment type="caution">
    <text evidence="7">The sequence shown here is derived from an EMBL/GenBank/DDBJ whole genome shotgun (WGS) entry which is preliminary data.</text>
</comment>
<evidence type="ECO:0000256" key="5">
    <source>
        <dbReference type="SAM" id="MobiDB-lite"/>
    </source>
</evidence>
<feature type="compositionally biased region" description="Low complexity" evidence="5">
    <location>
        <begin position="301"/>
        <end position="316"/>
    </location>
</feature>
<proteinExistence type="inferred from homology"/>
<dbReference type="InterPro" id="IPR000847">
    <property type="entry name" value="LysR_HTH_N"/>
</dbReference>
<dbReference type="CDD" id="cd08432">
    <property type="entry name" value="PBP2_GcdR_TrpI_HvrB_AmpR_like"/>
    <property type="match status" value="1"/>
</dbReference>
<dbReference type="Pfam" id="PF00126">
    <property type="entry name" value="HTH_1"/>
    <property type="match status" value="1"/>
</dbReference>